<dbReference type="EMBL" id="JAVDQK010000015">
    <property type="protein sequence ID" value="MDR6220649.1"/>
    <property type="molecule type" value="Genomic_DNA"/>
</dbReference>
<sequence length="33" mass="3744">MAPAGLEQIEQMRVKSGTTRRSFAGWKAFIQTF</sequence>
<accession>A0AAE3XGU7</accession>
<evidence type="ECO:0000313" key="2">
    <source>
        <dbReference type="Proteomes" id="UP001185331"/>
    </source>
</evidence>
<gene>
    <name evidence="1" type="ORF">J2Y00_004274</name>
</gene>
<dbReference type="Proteomes" id="UP001185331">
    <property type="component" value="Unassembled WGS sequence"/>
</dbReference>
<organism evidence="1 2">
    <name type="scientific">Deinococcus soli</name>
    <name type="common">ex Cha et al. 2016</name>
    <dbReference type="NCBI Taxonomy" id="1309411"/>
    <lineage>
        <taxon>Bacteria</taxon>
        <taxon>Thermotogati</taxon>
        <taxon>Deinococcota</taxon>
        <taxon>Deinococci</taxon>
        <taxon>Deinococcales</taxon>
        <taxon>Deinococcaceae</taxon>
        <taxon>Deinococcus</taxon>
    </lineage>
</organism>
<dbReference type="AlphaFoldDB" id="A0AAE3XGU7"/>
<protein>
    <submittedName>
        <fullName evidence="1">Uncharacterized protein</fullName>
    </submittedName>
</protein>
<name>A0AAE3XGU7_9DEIO</name>
<reference evidence="1" key="1">
    <citation type="submission" date="2023-07" db="EMBL/GenBank/DDBJ databases">
        <title>Sorghum-associated microbial communities from plants grown in Nebraska, USA.</title>
        <authorList>
            <person name="Schachtman D."/>
        </authorList>
    </citation>
    <scope>NUCLEOTIDE SEQUENCE</scope>
    <source>
        <strain evidence="1">BE330</strain>
    </source>
</reference>
<comment type="caution">
    <text evidence="1">The sequence shown here is derived from an EMBL/GenBank/DDBJ whole genome shotgun (WGS) entry which is preliminary data.</text>
</comment>
<evidence type="ECO:0000313" key="1">
    <source>
        <dbReference type="EMBL" id="MDR6220649.1"/>
    </source>
</evidence>
<proteinExistence type="predicted"/>